<name>A0ACC0NJW0_RHOML</name>
<proteinExistence type="predicted"/>
<sequence>MVPTYLNSSTSSHEVQPYSAKTQASSCLSSHAFNCTIQDQGGFYLQKDLHHLEYQQEANNSATDEGSHDNSAPNSENNRGLKFSLWKKEDGTENRSGSAKWTCSKMRVMGRTMIIASSDHMISSEAQTNIPLMKIEDQKQKSSDHPMQNNDNGSNSSSSNSNSPIRVCSDCNTTKTPLWRSGPRGPKSLCNACGIRQRKARKAMAAAAAAAAATTTTEKSKDAVLGDERSSDPLKIKLQHKAKRSNNGHVSQYKKRSKLAATPKSHGRKKLCFEDFLISLSKNLAIQQVFPQDEKEAAILLMALSCGLVHG</sequence>
<gene>
    <name evidence="1" type="ORF">RHMOL_Rhmol05G0024200</name>
</gene>
<dbReference type="Proteomes" id="UP001062846">
    <property type="component" value="Chromosome 5"/>
</dbReference>
<dbReference type="EMBL" id="CM046392">
    <property type="protein sequence ID" value="KAI8553541.1"/>
    <property type="molecule type" value="Genomic_DNA"/>
</dbReference>
<accession>A0ACC0NJW0</accession>
<reference evidence="1" key="1">
    <citation type="submission" date="2022-02" db="EMBL/GenBank/DDBJ databases">
        <title>Plant Genome Project.</title>
        <authorList>
            <person name="Zhang R.-G."/>
        </authorList>
    </citation>
    <scope>NUCLEOTIDE SEQUENCE</scope>
    <source>
        <strain evidence="1">AT1</strain>
    </source>
</reference>
<protein>
    <submittedName>
        <fullName evidence="1">Uncharacterized protein</fullName>
    </submittedName>
</protein>
<evidence type="ECO:0000313" key="2">
    <source>
        <dbReference type="Proteomes" id="UP001062846"/>
    </source>
</evidence>
<keyword evidence="2" id="KW-1185">Reference proteome</keyword>
<organism evidence="1 2">
    <name type="scientific">Rhododendron molle</name>
    <name type="common">Chinese azalea</name>
    <name type="synonym">Azalea mollis</name>
    <dbReference type="NCBI Taxonomy" id="49168"/>
    <lineage>
        <taxon>Eukaryota</taxon>
        <taxon>Viridiplantae</taxon>
        <taxon>Streptophyta</taxon>
        <taxon>Embryophyta</taxon>
        <taxon>Tracheophyta</taxon>
        <taxon>Spermatophyta</taxon>
        <taxon>Magnoliopsida</taxon>
        <taxon>eudicotyledons</taxon>
        <taxon>Gunneridae</taxon>
        <taxon>Pentapetalae</taxon>
        <taxon>asterids</taxon>
        <taxon>Ericales</taxon>
        <taxon>Ericaceae</taxon>
        <taxon>Ericoideae</taxon>
        <taxon>Rhodoreae</taxon>
        <taxon>Rhododendron</taxon>
    </lineage>
</organism>
<comment type="caution">
    <text evidence="1">The sequence shown here is derived from an EMBL/GenBank/DDBJ whole genome shotgun (WGS) entry which is preliminary data.</text>
</comment>
<evidence type="ECO:0000313" key="1">
    <source>
        <dbReference type="EMBL" id="KAI8553541.1"/>
    </source>
</evidence>